<dbReference type="InterPro" id="IPR043244">
    <property type="entry name" value="BOD1L1"/>
</dbReference>
<name>K1RAU9_MAGGI</name>
<dbReference type="Pfam" id="PF05205">
    <property type="entry name" value="COMPASS-Shg1"/>
    <property type="match status" value="1"/>
</dbReference>
<feature type="compositionally biased region" description="Basic and acidic residues" evidence="4">
    <location>
        <begin position="423"/>
        <end position="447"/>
    </location>
</feature>
<dbReference type="PANTHER" id="PTHR47391">
    <property type="entry name" value="BIORIENTATION OF CHROMOSOMES IN CELL DIVISION 1 LIKE 1"/>
    <property type="match status" value="1"/>
</dbReference>
<feature type="domain" description="BOD1/SHG1" evidence="5">
    <location>
        <begin position="17"/>
        <end position="111"/>
    </location>
</feature>
<feature type="region of interest" description="Disordered" evidence="4">
    <location>
        <begin position="242"/>
        <end position="662"/>
    </location>
</feature>
<feature type="compositionally biased region" description="Basic and acidic residues" evidence="4">
    <location>
        <begin position="750"/>
        <end position="810"/>
    </location>
</feature>
<feature type="region of interest" description="Disordered" evidence="4">
    <location>
        <begin position="707"/>
        <end position="1142"/>
    </location>
</feature>
<feature type="compositionally biased region" description="Basic residues" evidence="4">
    <location>
        <begin position="888"/>
        <end position="897"/>
    </location>
</feature>
<feature type="compositionally biased region" description="Polar residues" evidence="4">
    <location>
        <begin position="1194"/>
        <end position="1205"/>
    </location>
</feature>
<feature type="region of interest" description="Disordered" evidence="4">
    <location>
        <begin position="1154"/>
        <end position="1511"/>
    </location>
</feature>
<evidence type="ECO:0000259" key="5">
    <source>
        <dbReference type="Pfam" id="PF05205"/>
    </source>
</evidence>
<feature type="compositionally biased region" description="Basic residues" evidence="4">
    <location>
        <begin position="906"/>
        <end position="925"/>
    </location>
</feature>
<feature type="compositionally biased region" description="Low complexity" evidence="4">
    <location>
        <begin position="926"/>
        <end position="940"/>
    </location>
</feature>
<feature type="compositionally biased region" description="Basic and acidic residues" evidence="4">
    <location>
        <begin position="631"/>
        <end position="648"/>
    </location>
</feature>
<comment type="subcellular location">
    <subcellularLocation>
        <location evidence="1">Chromosome</location>
    </subcellularLocation>
</comment>
<protein>
    <submittedName>
        <fullName evidence="6">Biorientation of chromosomes in cell division protein 1-like protein</fullName>
    </submittedName>
</protein>
<dbReference type="PANTHER" id="PTHR47391:SF1">
    <property type="entry name" value="BIORIENTATION OF CHROMOSOMES IN CELL DIVISION 1 LIKE 1"/>
    <property type="match status" value="1"/>
</dbReference>
<evidence type="ECO:0000256" key="3">
    <source>
        <dbReference type="ARBA" id="ARBA00022454"/>
    </source>
</evidence>
<organism evidence="6">
    <name type="scientific">Magallana gigas</name>
    <name type="common">Pacific oyster</name>
    <name type="synonym">Crassostrea gigas</name>
    <dbReference type="NCBI Taxonomy" id="29159"/>
    <lineage>
        <taxon>Eukaryota</taxon>
        <taxon>Metazoa</taxon>
        <taxon>Spiralia</taxon>
        <taxon>Lophotrochozoa</taxon>
        <taxon>Mollusca</taxon>
        <taxon>Bivalvia</taxon>
        <taxon>Autobranchia</taxon>
        <taxon>Pteriomorphia</taxon>
        <taxon>Ostreida</taxon>
        <taxon>Ostreoidea</taxon>
        <taxon>Ostreidae</taxon>
        <taxon>Magallana</taxon>
    </lineage>
</organism>
<feature type="compositionally biased region" description="Pro residues" evidence="4">
    <location>
        <begin position="1501"/>
        <end position="1511"/>
    </location>
</feature>
<feature type="compositionally biased region" description="Polar residues" evidence="4">
    <location>
        <begin position="243"/>
        <end position="267"/>
    </location>
</feature>
<feature type="compositionally biased region" description="Pro residues" evidence="4">
    <location>
        <begin position="1101"/>
        <end position="1113"/>
    </location>
</feature>
<feature type="compositionally biased region" description="Basic residues" evidence="4">
    <location>
        <begin position="649"/>
        <end position="659"/>
    </location>
</feature>
<dbReference type="InParanoid" id="K1RAU9"/>
<feature type="compositionally biased region" description="Polar residues" evidence="4">
    <location>
        <begin position="154"/>
        <end position="196"/>
    </location>
</feature>
<evidence type="ECO:0000256" key="1">
    <source>
        <dbReference type="ARBA" id="ARBA00004286"/>
    </source>
</evidence>
<dbReference type="GO" id="GO:0005694">
    <property type="term" value="C:chromosome"/>
    <property type="evidence" value="ECO:0007669"/>
    <property type="project" value="UniProtKB-SubCell"/>
</dbReference>
<dbReference type="EMBL" id="JH823244">
    <property type="protein sequence ID" value="EKC31161.1"/>
    <property type="molecule type" value="Genomic_DNA"/>
</dbReference>
<feature type="compositionally biased region" description="Pro residues" evidence="4">
    <location>
        <begin position="271"/>
        <end position="290"/>
    </location>
</feature>
<feature type="compositionally biased region" description="Pro residues" evidence="4">
    <location>
        <begin position="1376"/>
        <end position="1413"/>
    </location>
</feature>
<evidence type="ECO:0000256" key="4">
    <source>
        <dbReference type="SAM" id="MobiDB-lite"/>
    </source>
</evidence>
<evidence type="ECO:0000256" key="2">
    <source>
        <dbReference type="ARBA" id="ARBA00008463"/>
    </source>
</evidence>
<feature type="compositionally biased region" description="Low complexity" evidence="4">
    <location>
        <begin position="1348"/>
        <end position="1360"/>
    </location>
</feature>
<feature type="region of interest" description="Disordered" evidence="4">
    <location>
        <begin position="154"/>
        <end position="204"/>
    </location>
</feature>
<feature type="compositionally biased region" description="Acidic residues" evidence="4">
    <location>
        <begin position="326"/>
        <end position="336"/>
    </location>
</feature>
<dbReference type="GO" id="GO:0051301">
    <property type="term" value="P:cell division"/>
    <property type="evidence" value="ECO:0007669"/>
    <property type="project" value="UniProtKB-KW"/>
</dbReference>
<feature type="compositionally biased region" description="Basic and acidic residues" evidence="4">
    <location>
        <begin position="996"/>
        <end position="1007"/>
    </location>
</feature>
<feature type="compositionally biased region" description="Polar residues" evidence="4">
    <location>
        <begin position="497"/>
        <end position="507"/>
    </location>
</feature>
<reference evidence="6" key="1">
    <citation type="journal article" date="2012" name="Nature">
        <title>The oyster genome reveals stress adaptation and complexity of shell formation.</title>
        <authorList>
            <person name="Zhang G."/>
            <person name="Fang X."/>
            <person name="Guo X."/>
            <person name="Li L."/>
            <person name="Luo R."/>
            <person name="Xu F."/>
            <person name="Yang P."/>
            <person name="Zhang L."/>
            <person name="Wang X."/>
            <person name="Qi H."/>
            <person name="Xiong Z."/>
            <person name="Que H."/>
            <person name="Xie Y."/>
            <person name="Holland P.W."/>
            <person name="Paps J."/>
            <person name="Zhu Y."/>
            <person name="Wu F."/>
            <person name="Chen Y."/>
            <person name="Wang J."/>
            <person name="Peng C."/>
            <person name="Meng J."/>
            <person name="Yang L."/>
            <person name="Liu J."/>
            <person name="Wen B."/>
            <person name="Zhang N."/>
            <person name="Huang Z."/>
            <person name="Zhu Q."/>
            <person name="Feng Y."/>
            <person name="Mount A."/>
            <person name="Hedgecock D."/>
            <person name="Xu Z."/>
            <person name="Liu Y."/>
            <person name="Domazet-Loso T."/>
            <person name="Du Y."/>
            <person name="Sun X."/>
            <person name="Zhang S."/>
            <person name="Liu B."/>
            <person name="Cheng P."/>
            <person name="Jiang X."/>
            <person name="Li J."/>
            <person name="Fan D."/>
            <person name="Wang W."/>
            <person name="Fu W."/>
            <person name="Wang T."/>
            <person name="Wang B."/>
            <person name="Zhang J."/>
            <person name="Peng Z."/>
            <person name="Li Y."/>
            <person name="Li N."/>
            <person name="Wang J."/>
            <person name="Chen M."/>
            <person name="He Y."/>
            <person name="Tan F."/>
            <person name="Song X."/>
            <person name="Zheng Q."/>
            <person name="Huang R."/>
            <person name="Yang H."/>
            <person name="Du X."/>
            <person name="Chen L."/>
            <person name="Yang M."/>
            <person name="Gaffney P.M."/>
            <person name="Wang S."/>
            <person name="Luo L."/>
            <person name="She Z."/>
            <person name="Ming Y."/>
            <person name="Huang W."/>
            <person name="Zhang S."/>
            <person name="Huang B."/>
            <person name="Zhang Y."/>
            <person name="Qu T."/>
            <person name="Ni P."/>
            <person name="Miao G."/>
            <person name="Wang J."/>
            <person name="Wang Q."/>
            <person name="Steinberg C.E."/>
            <person name="Wang H."/>
            <person name="Li N."/>
            <person name="Qian L."/>
            <person name="Zhang G."/>
            <person name="Li Y."/>
            <person name="Yang H."/>
            <person name="Liu X."/>
            <person name="Wang J."/>
            <person name="Yin Y."/>
            <person name="Wang J."/>
        </authorList>
    </citation>
    <scope>NUCLEOTIDE SEQUENCE [LARGE SCALE GENOMIC DNA]</scope>
    <source>
        <strain evidence="6">05x7-T-G4-1.051#20</strain>
    </source>
</reference>
<keyword evidence="3" id="KW-0158">Chromosome</keyword>
<feature type="compositionally biased region" description="Polar residues" evidence="4">
    <location>
        <begin position="376"/>
        <end position="395"/>
    </location>
</feature>
<gene>
    <name evidence="6" type="ORF">CGI_10028799</name>
</gene>
<dbReference type="InterPro" id="IPR055264">
    <property type="entry name" value="BOD1/SHG1_dom"/>
</dbReference>
<keyword evidence="6" id="KW-0131">Cell cycle</keyword>
<feature type="compositionally biased region" description="Pro residues" evidence="4">
    <location>
        <begin position="1425"/>
        <end position="1439"/>
    </location>
</feature>
<dbReference type="HOGENOM" id="CLU_248184_0_0_1"/>
<sequence length="1511" mass="169765">MGKQEQSEEYDQDVRDIIDSLKSKGLFDQFRKEFVADVDTKPSYQNLKQRVEGYVNRFLSRQTWSPDLNKNQLRDNLRRQINQSGMLTNGVERVIEQLVNPKILHIIKPKIDEVICKQLGIDPEKRKEHVEQSKQQHMEKMQNMQSLMNVNVTPEKSNQNGALPGSQTTEFSSPGFQGDGWSQQAPAPGQTGTNFSPGGMNFPMATPFSQQFGFSMPPQMFPYMPNSWNNYMFNPMAPGQNFAPPTSTANAQDTSSPAQTGTPNVTAGDSPPKPDLPPLPPSPKTPPPPGTEEVEMEESPLQTKPDEKKILDEIPLPPPSKKSAEDDQEILEEEMTDIPSLDEIPLPPVSGDTDDSSQDQGMKKYKFAWHEDQEDANSNLTVSSVHTSDLSVSEDFTSESELEYSDLTDHENDEDEMLFSPVKSEEKKPNPDEVGENKQESDVAVEKTDEEEEKANTGVNQAVVENTAETTEEREGLISHPEVHMAAQAEMKDPEVLSQTTDNTGELSSPPKRKLISLQYNLSDSEDEESREERKARVAKEKEERYMKRLQRRAELEAKRKEREEEKARMREERKKQKEKEKSSPTKSEDKGESLSEEAEKSQDEQTNQGSLPSPVKKLPDSPEKKKRKTKAELKEELTKQKVMEKKAALRRQRTRNKRYTSEDFTSIFNEKSQPYSSASYTDLVMEEEQVVEEVIMVESEIIMDVSSTGLEEEMSTEEVHHPQEASSVSTDTHVVEAEPGQMNPRKRSQLKDSNRAGHGKKEGHPEENRQGSKWKQQDSESKPARDSKATNRHPDPGFRRPRVEDERGPSTKRYNPSDLYKPRPNIARSSRRRGSSPTQQNAEDSASKTSASVEVMASKEVKQTVAEEPPEIIEIESRSPSPISSRSRSRSSSHSRSRSDSRSRSASRTKSKSRRKKRRKRHSRSPSPSRHSSRSSYSRSRSKSRSRSVSRSSESSVDEFGRRKRKAGRTPLEEIDFGEAARMAKKSLVGVDFGEAERRSKQERDPTATAPRAPEFPPFIKGDPVATATKADEYPPFIKGDPTSTPTPRATEYPPYKKGDPTATATRATEYPPFMKTDPTSTATRATEYPPYKKGAMPFGSPPVPGPMPPGDPAFQKRMSKKRGFPPSRGVPRSNALRGNWYHQPWHYEEAAMDEEMDMPSSPSRRYYPPDRSPLHYDDLDSLSPDSIGRLSPNMTRSSRHTASPSPPPYGVPRGMRGMSRSPSPPYHIRRHSQSMSPPPYAGRPVNYSQSPSPPPYLGRSMRRSRSPSPPYGGRPMRHSQSPSPSPPPYMGRRQRSPSPTYSRRPPSPYEDSHPSPPMRGPRGHRPPSPPSPSYRSLSPEKRMRTRSQMSQSPSYSSSHRGRLSPSPPLDEDAPSPPEYSPPPLSPPVPGYRPPSTPPPPRLPSSPSPPHRPVTRGYHSPSRSPSPPPMRPVTPPSRPMTRGQRAVSPPNLASPRTRRSQRPPSPPPQPAMVSRSLRAKHNAPQRYSPPPLQRMRARPQSPPPAKRGKR</sequence>
<keyword evidence="6" id="KW-0132">Cell division</keyword>
<feature type="compositionally biased region" description="Basic and acidic residues" evidence="4">
    <location>
        <begin position="471"/>
        <end position="483"/>
    </location>
</feature>
<accession>K1RAU9</accession>
<feature type="compositionally biased region" description="Polar residues" evidence="4">
    <location>
        <begin position="836"/>
        <end position="853"/>
    </location>
</feature>
<comment type="similarity">
    <text evidence="2">Belongs to the BOD1 family.</text>
</comment>
<dbReference type="PRINTS" id="PR01217">
    <property type="entry name" value="PRICHEXTENSN"/>
</dbReference>
<feature type="compositionally biased region" description="Acidic residues" evidence="4">
    <location>
        <begin position="396"/>
        <end position="417"/>
    </location>
</feature>
<proteinExistence type="inferred from homology"/>
<evidence type="ECO:0000313" key="6">
    <source>
        <dbReference type="EMBL" id="EKC31161.1"/>
    </source>
</evidence>
<feature type="compositionally biased region" description="Basic and acidic residues" evidence="4">
    <location>
        <begin position="531"/>
        <end position="604"/>
    </location>
</feature>